<dbReference type="Pfam" id="PF01890">
    <property type="entry name" value="CbiG_C"/>
    <property type="match status" value="1"/>
</dbReference>
<dbReference type="PANTHER" id="PTHR37477:SF1">
    <property type="entry name" value="COBALT-PRECORRIN-5A HYDROLASE"/>
    <property type="match status" value="1"/>
</dbReference>
<accession>A0ABX2QH92</accession>
<evidence type="ECO:0000259" key="1">
    <source>
        <dbReference type="Pfam" id="PF01890"/>
    </source>
</evidence>
<evidence type="ECO:0000313" key="3">
    <source>
        <dbReference type="Proteomes" id="UP000659172"/>
    </source>
</evidence>
<name>A0ABX2QH92_9HYPH</name>
<proteinExistence type="predicted"/>
<evidence type="ECO:0000313" key="2">
    <source>
        <dbReference type="EMBL" id="NVP57125.1"/>
    </source>
</evidence>
<dbReference type="EMBL" id="JABXYK010000011">
    <property type="protein sequence ID" value="NVP57125.1"/>
    <property type="molecule type" value="Genomic_DNA"/>
</dbReference>
<dbReference type="Gene3D" id="3.30.420.180">
    <property type="entry name" value="CobE/GbiG C-terminal domain"/>
    <property type="match status" value="1"/>
</dbReference>
<gene>
    <name evidence="2" type="ORF">HV823_17855</name>
</gene>
<feature type="domain" description="CobE/GbiG C-terminal" evidence="1">
    <location>
        <begin position="16"/>
        <end position="136"/>
    </location>
</feature>
<protein>
    <submittedName>
        <fullName evidence="2">Cobalamin biosynthesis protein</fullName>
    </submittedName>
</protein>
<reference evidence="2 3" key="1">
    <citation type="submission" date="2020-06" db="EMBL/GenBank/DDBJ databases">
        <title>Rhizobium sp.nov. isolated from the tomato plant.</title>
        <authorList>
            <person name="Thin K.K."/>
            <person name="Zhang X."/>
            <person name="He S."/>
        </authorList>
    </citation>
    <scope>NUCLEOTIDE SEQUENCE [LARGE SCALE GENOMIC DNA]</scope>
    <source>
        <strain evidence="2 3">DBTS2</strain>
    </source>
</reference>
<dbReference type="PANTHER" id="PTHR37477">
    <property type="entry name" value="COBALT-PRECORRIN-5A HYDROLASE"/>
    <property type="match status" value="1"/>
</dbReference>
<organism evidence="2 3">
    <name type="scientific">Mycoplana rhizolycopersici</name>
    <dbReference type="NCBI Taxonomy" id="2746702"/>
    <lineage>
        <taxon>Bacteria</taxon>
        <taxon>Pseudomonadati</taxon>
        <taxon>Pseudomonadota</taxon>
        <taxon>Alphaproteobacteria</taxon>
        <taxon>Hyphomicrobiales</taxon>
        <taxon>Rhizobiaceae</taxon>
        <taxon>Mycoplana</taxon>
    </lineage>
</organism>
<dbReference type="Proteomes" id="UP000659172">
    <property type="component" value="Unassembled WGS sequence"/>
</dbReference>
<sequence>MNDAAQEVVDKPAPALVLGLGCERGTPPSEVIALAEEVLDAAGRGASERLRLIASLDTRSDEPAMIAAARHFSVPLRTFAAARLEAETPRLSEPSDIVFRHTGCHGVAEGAALAAAGPDGRLVVTKRRSAHATAAIVESFQAVVGAFSQGGSARSEIESSLGGAA</sequence>
<dbReference type="InterPro" id="IPR002750">
    <property type="entry name" value="CobE/GbiG_C"/>
</dbReference>
<comment type="caution">
    <text evidence="2">The sequence shown here is derived from an EMBL/GenBank/DDBJ whole genome shotgun (WGS) entry which is preliminary data.</text>
</comment>
<keyword evidence="3" id="KW-1185">Reference proteome</keyword>
<dbReference type="SUPFAM" id="SSF159664">
    <property type="entry name" value="CobE/GbiG C-terminal domain-like"/>
    <property type="match status" value="1"/>
</dbReference>
<dbReference type="RefSeq" id="WP_176951095.1">
    <property type="nucleotide sequence ID" value="NZ_JABXYK010000011.1"/>
</dbReference>
<dbReference type="InterPro" id="IPR052553">
    <property type="entry name" value="CbiG_hydrolase"/>
</dbReference>
<dbReference type="InterPro" id="IPR036518">
    <property type="entry name" value="CobE/GbiG_C_sf"/>
</dbReference>